<name>A0A9N9IGJ9_9GLOM</name>
<proteinExistence type="predicted"/>
<evidence type="ECO:0000313" key="2">
    <source>
        <dbReference type="Proteomes" id="UP000789396"/>
    </source>
</evidence>
<evidence type="ECO:0000313" key="1">
    <source>
        <dbReference type="EMBL" id="CAG8734693.1"/>
    </source>
</evidence>
<sequence>MQFKGDNFVLIEKAGNVVGIAGGGKLAVSADGLKAVDFGAACVAACGGDLGTPDRCGDCGFGKGSRLI</sequence>
<organism evidence="1 2">
    <name type="scientific">Racocetra fulgida</name>
    <dbReference type="NCBI Taxonomy" id="60492"/>
    <lineage>
        <taxon>Eukaryota</taxon>
        <taxon>Fungi</taxon>
        <taxon>Fungi incertae sedis</taxon>
        <taxon>Mucoromycota</taxon>
        <taxon>Glomeromycotina</taxon>
        <taxon>Glomeromycetes</taxon>
        <taxon>Diversisporales</taxon>
        <taxon>Gigasporaceae</taxon>
        <taxon>Racocetra</taxon>
    </lineage>
</organism>
<dbReference type="AlphaFoldDB" id="A0A9N9IGJ9"/>
<dbReference type="Proteomes" id="UP000789396">
    <property type="component" value="Unassembled WGS sequence"/>
</dbReference>
<dbReference type="EMBL" id="CAJVPZ010029647">
    <property type="protein sequence ID" value="CAG8734693.1"/>
    <property type="molecule type" value="Genomic_DNA"/>
</dbReference>
<gene>
    <name evidence="1" type="ORF">RFULGI_LOCUS12404</name>
</gene>
<feature type="non-terminal residue" evidence="1">
    <location>
        <position position="68"/>
    </location>
</feature>
<protein>
    <submittedName>
        <fullName evidence="1">12909_t:CDS:1</fullName>
    </submittedName>
</protein>
<comment type="caution">
    <text evidence="1">The sequence shown here is derived from an EMBL/GenBank/DDBJ whole genome shotgun (WGS) entry which is preliminary data.</text>
</comment>
<reference evidence="1" key="1">
    <citation type="submission" date="2021-06" db="EMBL/GenBank/DDBJ databases">
        <authorList>
            <person name="Kallberg Y."/>
            <person name="Tangrot J."/>
            <person name="Rosling A."/>
        </authorList>
    </citation>
    <scope>NUCLEOTIDE SEQUENCE</scope>
    <source>
        <strain evidence="1">IN212</strain>
    </source>
</reference>
<keyword evidence="2" id="KW-1185">Reference proteome</keyword>
<accession>A0A9N9IGJ9</accession>